<organism evidence="3 4">
    <name type="scientific">Plicaturopsis crispa FD-325 SS-3</name>
    <dbReference type="NCBI Taxonomy" id="944288"/>
    <lineage>
        <taxon>Eukaryota</taxon>
        <taxon>Fungi</taxon>
        <taxon>Dikarya</taxon>
        <taxon>Basidiomycota</taxon>
        <taxon>Agaricomycotina</taxon>
        <taxon>Agaricomycetes</taxon>
        <taxon>Agaricomycetidae</taxon>
        <taxon>Amylocorticiales</taxon>
        <taxon>Amylocorticiaceae</taxon>
        <taxon>Plicatura</taxon>
        <taxon>Plicaturopsis crispa</taxon>
    </lineage>
</organism>
<keyword evidence="2" id="KW-0812">Transmembrane</keyword>
<name>A0A0C9T6S5_PLICR</name>
<feature type="compositionally biased region" description="Polar residues" evidence="1">
    <location>
        <begin position="152"/>
        <end position="161"/>
    </location>
</feature>
<evidence type="ECO:0000313" key="4">
    <source>
        <dbReference type="Proteomes" id="UP000053263"/>
    </source>
</evidence>
<gene>
    <name evidence="3" type="ORF">PLICRDRAFT_46979</name>
</gene>
<feature type="region of interest" description="Disordered" evidence="1">
    <location>
        <begin position="1"/>
        <end position="46"/>
    </location>
</feature>
<reference evidence="3 4" key="1">
    <citation type="submission" date="2014-06" db="EMBL/GenBank/DDBJ databases">
        <title>Evolutionary Origins and Diversification of the Mycorrhizal Mutualists.</title>
        <authorList>
            <consortium name="DOE Joint Genome Institute"/>
            <consortium name="Mycorrhizal Genomics Consortium"/>
            <person name="Kohler A."/>
            <person name="Kuo A."/>
            <person name="Nagy L.G."/>
            <person name="Floudas D."/>
            <person name="Copeland A."/>
            <person name="Barry K.W."/>
            <person name="Cichocki N."/>
            <person name="Veneault-Fourrey C."/>
            <person name="LaButti K."/>
            <person name="Lindquist E.A."/>
            <person name="Lipzen A."/>
            <person name="Lundell T."/>
            <person name="Morin E."/>
            <person name="Murat C."/>
            <person name="Riley R."/>
            <person name="Ohm R."/>
            <person name="Sun H."/>
            <person name="Tunlid A."/>
            <person name="Henrissat B."/>
            <person name="Grigoriev I.V."/>
            <person name="Hibbett D.S."/>
            <person name="Martin F."/>
        </authorList>
    </citation>
    <scope>NUCLEOTIDE SEQUENCE [LARGE SCALE GENOMIC DNA]</scope>
    <source>
        <strain evidence="3 4">FD-325 SS-3</strain>
    </source>
</reference>
<keyword evidence="2" id="KW-0472">Membrane</keyword>
<evidence type="ECO:0000313" key="3">
    <source>
        <dbReference type="EMBL" id="KII83793.1"/>
    </source>
</evidence>
<feature type="region of interest" description="Disordered" evidence="1">
    <location>
        <begin position="141"/>
        <end position="195"/>
    </location>
</feature>
<evidence type="ECO:0000256" key="1">
    <source>
        <dbReference type="SAM" id="MobiDB-lite"/>
    </source>
</evidence>
<dbReference type="OrthoDB" id="2683906at2759"/>
<evidence type="ECO:0000256" key="2">
    <source>
        <dbReference type="SAM" id="Phobius"/>
    </source>
</evidence>
<dbReference type="HOGENOM" id="CLU_051368_1_0_1"/>
<dbReference type="EMBL" id="KN832574">
    <property type="protein sequence ID" value="KII83793.1"/>
    <property type="molecule type" value="Genomic_DNA"/>
</dbReference>
<feature type="compositionally biased region" description="Low complexity" evidence="1">
    <location>
        <begin position="1"/>
        <end position="45"/>
    </location>
</feature>
<keyword evidence="2" id="KW-1133">Transmembrane helix</keyword>
<dbReference type="Proteomes" id="UP000053263">
    <property type="component" value="Unassembled WGS sequence"/>
</dbReference>
<sequence length="238" mass="25374">MSSSTTNPSSSSTTASPSTSMSFTPPSQAPSLTSSASASSTSAAADINPPSSNGSLYLYTFLATLVLLLAISSTIVARSLVLRRRHRRLIEEAIRNGTWVPPPQGSRSRRDIGEKPVMWDAWVVGADKTGDEDLTPLAARYIKDDAPPPSDTKATPPTQDASVPRRAAILPWRRRPETPTPAASAPVPEETDASPQQIRVSVLIAMPTPTPLPAASEHAEEREIPVLEFGVCELGLRN</sequence>
<accession>A0A0C9T6S5</accession>
<keyword evidence="4" id="KW-1185">Reference proteome</keyword>
<proteinExistence type="predicted"/>
<feature type="transmembrane region" description="Helical" evidence="2">
    <location>
        <begin position="56"/>
        <end position="81"/>
    </location>
</feature>
<dbReference type="AlphaFoldDB" id="A0A0C9T6S5"/>
<protein>
    <submittedName>
        <fullName evidence="3">Uncharacterized protein</fullName>
    </submittedName>
</protein>